<sequence>MLPITIKCPGLALALYVRLAAANGYTYSGGIDFHEKGWDAAFGDPGVVHDNFNQAGNTEYWVNIAAADIPRPGYGGNVSSALALSLQRSPGDQDETILSSTVVRRHRLGRNAEDLNPRGEQKPIGPEQPSYDDEFESGGDGLVIKYLCATIYHLFDESQQRTRYDYGDCRSFLSDDCISSMMSETDRFCENSLGRKEPLMRSSALCVGSDSAVTFGGIQDSLEWDAFWAYYGLETHDPADKSALVAMQEAVVPIVWHMRQSYPSGDHEFTVTSVACVRAGDIPARPRPTPTTTRSPVVTATSTGVSMPAATGSVERFLGAAVLAAALVAA</sequence>
<evidence type="ECO:0000313" key="3">
    <source>
        <dbReference type="EMBL" id="KAK8091762.1"/>
    </source>
</evidence>
<dbReference type="EMBL" id="JAQQWN010000003">
    <property type="protein sequence ID" value="KAK8091762.1"/>
    <property type="molecule type" value="Genomic_DNA"/>
</dbReference>
<feature type="signal peptide" evidence="2">
    <location>
        <begin position="1"/>
        <end position="22"/>
    </location>
</feature>
<proteinExistence type="predicted"/>
<gene>
    <name evidence="3" type="ORF">PG997_002123</name>
</gene>
<evidence type="ECO:0000256" key="2">
    <source>
        <dbReference type="SAM" id="SignalP"/>
    </source>
</evidence>
<feature type="compositionally biased region" description="Basic and acidic residues" evidence="1">
    <location>
        <begin position="110"/>
        <end position="121"/>
    </location>
</feature>
<comment type="caution">
    <text evidence="3">The sequence shown here is derived from an EMBL/GenBank/DDBJ whole genome shotgun (WGS) entry which is preliminary data.</text>
</comment>
<feature type="chain" id="PRO_5045122530" evidence="2">
    <location>
        <begin position="23"/>
        <end position="330"/>
    </location>
</feature>
<keyword evidence="2" id="KW-0732">Signal</keyword>
<name>A0ABR1X8B5_9PEZI</name>
<evidence type="ECO:0000313" key="4">
    <source>
        <dbReference type="Proteomes" id="UP001433268"/>
    </source>
</evidence>
<organism evidence="3 4">
    <name type="scientific">Apiospora hydei</name>
    <dbReference type="NCBI Taxonomy" id="1337664"/>
    <lineage>
        <taxon>Eukaryota</taxon>
        <taxon>Fungi</taxon>
        <taxon>Dikarya</taxon>
        <taxon>Ascomycota</taxon>
        <taxon>Pezizomycotina</taxon>
        <taxon>Sordariomycetes</taxon>
        <taxon>Xylariomycetidae</taxon>
        <taxon>Amphisphaeriales</taxon>
        <taxon>Apiosporaceae</taxon>
        <taxon>Apiospora</taxon>
    </lineage>
</organism>
<dbReference type="GeneID" id="92039498"/>
<accession>A0ABR1X8B5</accession>
<feature type="region of interest" description="Disordered" evidence="1">
    <location>
        <begin position="109"/>
        <end position="134"/>
    </location>
</feature>
<keyword evidence="4" id="KW-1185">Reference proteome</keyword>
<reference evidence="3 4" key="1">
    <citation type="submission" date="2023-01" db="EMBL/GenBank/DDBJ databases">
        <title>Analysis of 21 Apiospora genomes using comparative genomics revels a genus with tremendous synthesis potential of carbohydrate active enzymes and secondary metabolites.</title>
        <authorList>
            <person name="Sorensen T."/>
        </authorList>
    </citation>
    <scope>NUCLEOTIDE SEQUENCE [LARGE SCALE GENOMIC DNA]</scope>
    <source>
        <strain evidence="3 4">CBS 114990</strain>
    </source>
</reference>
<evidence type="ECO:0000256" key="1">
    <source>
        <dbReference type="SAM" id="MobiDB-lite"/>
    </source>
</evidence>
<dbReference type="RefSeq" id="XP_066673734.1">
    <property type="nucleotide sequence ID" value="XM_066806438.1"/>
</dbReference>
<protein>
    <submittedName>
        <fullName evidence="3">Uncharacterized protein</fullName>
    </submittedName>
</protein>
<dbReference type="Proteomes" id="UP001433268">
    <property type="component" value="Unassembled WGS sequence"/>
</dbReference>